<evidence type="ECO:0000313" key="2">
    <source>
        <dbReference type="EMBL" id="KAF5188305.1"/>
    </source>
</evidence>
<feature type="compositionally biased region" description="Low complexity" evidence="1">
    <location>
        <begin position="99"/>
        <end position="108"/>
    </location>
</feature>
<feature type="compositionally biased region" description="Polar residues" evidence="1">
    <location>
        <begin position="113"/>
        <end position="130"/>
    </location>
</feature>
<organism evidence="2 3">
    <name type="scientific">Thalictrum thalictroides</name>
    <name type="common">Rue-anemone</name>
    <name type="synonym">Anemone thalictroides</name>
    <dbReference type="NCBI Taxonomy" id="46969"/>
    <lineage>
        <taxon>Eukaryota</taxon>
        <taxon>Viridiplantae</taxon>
        <taxon>Streptophyta</taxon>
        <taxon>Embryophyta</taxon>
        <taxon>Tracheophyta</taxon>
        <taxon>Spermatophyta</taxon>
        <taxon>Magnoliopsida</taxon>
        <taxon>Ranunculales</taxon>
        <taxon>Ranunculaceae</taxon>
        <taxon>Thalictroideae</taxon>
        <taxon>Thalictrum</taxon>
    </lineage>
</organism>
<dbReference type="Proteomes" id="UP000554482">
    <property type="component" value="Unassembled WGS sequence"/>
</dbReference>
<feature type="region of interest" description="Disordered" evidence="1">
    <location>
        <begin position="1"/>
        <end position="159"/>
    </location>
</feature>
<sequence>MGACTSRPKDLDHPQAQLPGEKPSPDHDLNEPLVAKVIVDEAEATTITAQENNNDDVNDNGTSNESQKVEEPLVDLSDPTEPITTKTDTDGGDESHNPVADLVAVVDADSNKSDGAQLSHNADDQTTVVTSDKEEVDEKQDGKTKAAALEKSEAEKSST</sequence>
<dbReference type="EMBL" id="JABWDY010026934">
    <property type="protein sequence ID" value="KAF5188305.1"/>
    <property type="molecule type" value="Genomic_DNA"/>
</dbReference>
<accession>A0A7J6VVU6</accession>
<dbReference type="OrthoDB" id="1933276at2759"/>
<keyword evidence="3" id="KW-1185">Reference proteome</keyword>
<gene>
    <name evidence="2" type="ORF">FRX31_022108</name>
</gene>
<feature type="compositionally biased region" description="Basic and acidic residues" evidence="1">
    <location>
        <begin position="139"/>
        <end position="159"/>
    </location>
</feature>
<feature type="compositionally biased region" description="Basic and acidic residues" evidence="1">
    <location>
        <begin position="87"/>
        <end position="96"/>
    </location>
</feature>
<evidence type="ECO:0000256" key="1">
    <source>
        <dbReference type="SAM" id="MobiDB-lite"/>
    </source>
</evidence>
<name>A0A7J6VVU6_THATH</name>
<evidence type="ECO:0000313" key="3">
    <source>
        <dbReference type="Proteomes" id="UP000554482"/>
    </source>
</evidence>
<protein>
    <submittedName>
        <fullName evidence="2">Uncharacterized protein</fullName>
    </submittedName>
</protein>
<reference evidence="2 3" key="1">
    <citation type="submission" date="2020-06" db="EMBL/GenBank/DDBJ databases">
        <title>Transcriptomic and genomic resources for Thalictrum thalictroides and T. hernandezii: Facilitating candidate gene discovery in an emerging model plant lineage.</title>
        <authorList>
            <person name="Arias T."/>
            <person name="Riano-Pachon D.M."/>
            <person name="Di Stilio V.S."/>
        </authorList>
    </citation>
    <scope>NUCLEOTIDE SEQUENCE [LARGE SCALE GENOMIC DNA]</scope>
    <source>
        <strain evidence="3">cv. WT478/WT964</strain>
        <tissue evidence="2">Leaves</tissue>
    </source>
</reference>
<dbReference type="AlphaFoldDB" id="A0A7J6VVU6"/>
<proteinExistence type="predicted"/>
<comment type="caution">
    <text evidence="2">The sequence shown here is derived from an EMBL/GenBank/DDBJ whole genome shotgun (WGS) entry which is preliminary data.</text>
</comment>